<organism evidence="1 2">
    <name type="scientific">Sphagnum jensenii</name>
    <dbReference type="NCBI Taxonomy" id="128206"/>
    <lineage>
        <taxon>Eukaryota</taxon>
        <taxon>Viridiplantae</taxon>
        <taxon>Streptophyta</taxon>
        <taxon>Embryophyta</taxon>
        <taxon>Bryophyta</taxon>
        <taxon>Sphagnophytina</taxon>
        <taxon>Sphagnopsida</taxon>
        <taxon>Sphagnales</taxon>
        <taxon>Sphagnaceae</taxon>
        <taxon>Sphagnum</taxon>
    </lineage>
</organism>
<reference evidence="1" key="1">
    <citation type="submission" date="2024-02" db="EMBL/GenBank/DDBJ databases">
        <authorList>
            <consortium name="ELIXIR-Norway"/>
            <consortium name="Elixir Norway"/>
        </authorList>
    </citation>
    <scope>NUCLEOTIDE SEQUENCE</scope>
</reference>
<evidence type="ECO:0000313" key="1">
    <source>
        <dbReference type="EMBL" id="CAK9249663.1"/>
    </source>
</evidence>
<name>A0ABP0V5G5_9BRYO</name>
<dbReference type="Proteomes" id="UP001497444">
    <property type="component" value="Unassembled WGS sequence"/>
</dbReference>
<keyword evidence="2" id="KW-1185">Reference proteome</keyword>
<evidence type="ECO:0000313" key="2">
    <source>
        <dbReference type="Proteomes" id="UP001497444"/>
    </source>
</evidence>
<proteinExistence type="predicted"/>
<comment type="caution">
    <text evidence="1">The sequence shown here is derived from an EMBL/GenBank/DDBJ whole genome shotgun (WGS) entry which is preliminary data.</text>
</comment>
<gene>
    <name evidence="1" type="ORF">CSSPJE1EN1_LOCUS25041</name>
</gene>
<sequence length="223" mass="24396">MPLEELKGAKAQEELGRLDASAKQDPGRLQVFTEHLDTRDHIAFFDKENFFAENFGPITVPQKATSPWEITAITRPIAVIGGLLATAFASTRAQASVDVSCEETTTGEAGNGQRFDFLNRLELSFESATSASVKYYSEFNGNNQLEDGGNVTADGHRLPNNANYVIYTGADHVEQGQISVAIPNGILNEAKGTRFKGYFQTVETDQGISHPMKMNDDMNCVIQ</sequence>
<protein>
    <submittedName>
        <fullName evidence="1">Uncharacterized protein</fullName>
    </submittedName>
</protein>
<dbReference type="EMBL" id="CAXAQS010000022">
    <property type="protein sequence ID" value="CAK9249663.1"/>
    <property type="molecule type" value="Genomic_DNA"/>
</dbReference>
<accession>A0ABP0V5G5</accession>